<dbReference type="PANTHER" id="PTHR43731:SF14">
    <property type="entry name" value="PRESENILIN-ASSOCIATED RHOMBOID-LIKE PROTEIN, MITOCHONDRIAL"/>
    <property type="match status" value="1"/>
</dbReference>
<accession>A0A098LA45</accession>
<feature type="domain" description="Peptidase S54 rhomboid" evidence="8">
    <location>
        <begin position="39"/>
        <end position="95"/>
    </location>
</feature>
<dbReference type="eggNOG" id="COG0705">
    <property type="taxonomic scope" value="Bacteria"/>
</dbReference>
<evidence type="ECO:0000313" key="9">
    <source>
        <dbReference type="EMBL" id="GAL83755.1"/>
    </source>
</evidence>
<feature type="transmembrane region" description="Helical" evidence="7">
    <location>
        <begin position="229"/>
        <end position="248"/>
    </location>
</feature>
<reference evidence="9 10" key="1">
    <citation type="submission" date="2014-09" db="EMBL/GenBank/DDBJ databases">
        <title>Sporocytophaga myxococcoides PG-01 genome sequencing.</title>
        <authorList>
            <person name="Liu L."/>
            <person name="Gao P.J."/>
            <person name="Chen G.J."/>
            <person name="Wang L.S."/>
        </authorList>
    </citation>
    <scope>NUCLEOTIDE SEQUENCE [LARGE SCALE GENOMIC DNA]</scope>
    <source>
        <strain evidence="9 10">PG-01</strain>
    </source>
</reference>
<feature type="transmembrane region" description="Helical" evidence="7">
    <location>
        <begin position="47"/>
        <end position="66"/>
    </location>
</feature>
<dbReference type="GO" id="GO:0016020">
    <property type="term" value="C:membrane"/>
    <property type="evidence" value="ECO:0007669"/>
    <property type="project" value="UniProtKB-SubCell"/>
</dbReference>
<feature type="transmembrane region" description="Helical" evidence="7">
    <location>
        <begin position="6"/>
        <end position="27"/>
    </location>
</feature>
<dbReference type="SUPFAM" id="SSF144091">
    <property type="entry name" value="Rhomboid-like"/>
    <property type="match status" value="1"/>
</dbReference>
<dbReference type="InterPro" id="IPR050925">
    <property type="entry name" value="Rhomboid_protease_S54"/>
</dbReference>
<dbReference type="Proteomes" id="UP000030185">
    <property type="component" value="Unassembled WGS sequence"/>
</dbReference>
<dbReference type="Gene3D" id="1.20.1540.10">
    <property type="entry name" value="Rhomboid-like"/>
    <property type="match status" value="1"/>
</dbReference>
<proteinExistence type="inferred from homology"/>
<evidence type="ECO:0000313" key="10">
    <source>
        <dbReference type="Proteomes" id="UP000030185"/>
    </source>
</evidence>
<sequence>MVKNLLILNIGVFLIMVFTKVDLIDIFGLRYLEATDFRPYQLFTHMFIHSGWGHLFSNMFGLFMFGPLLEKMWGSKRFLAFYMICGLGAALIYSGVEYFEMEKLNRLKLSFISSPSPESYIKFSRDALGNDDLSYPQLLNLFEKNPDNKEIIDLAKNRVISVYNKISNIPSVGASGALFGILLAFGMLFPNTELMMLFIPIPIKAKYFVAMYGIFELYSGVQRNPGDHVGHFAHLGGMLFAFLIVKYWERERNRFY</sequence>
<organism evidence="9 10">
    <name type="scientific">Sporocytophaga myxococcoides</name>
    <dbReference type="NCBI Taxonomy" id="153721"/>
    <lineage>
        <taxon>Bacteria</taxon>
        <taxon>Pseudomonadati</taxon>
        <taxon>Bacteroidota</taxon>
        <taxon>Cytophagia</taxon>
        <taxon>Cytophagales</taxon>
        <taxon>Cytophagaceae</taxon>
        <taxon>Sporocytophaga</taxon>
    </lineage>
</organism>
<keyword evidence="10" id="KW-1185">Reference proteome</keyword>
<dbReference type="STRING" id="153721.MYP_982"/>
<keyword evidence="9" id="KW-0645">Protease</keyword>
<dbReference type="InterPro" id="IPR022764">
    <property type="entry name" value="Peptidase_S54_rhomboid_dom"/>
</dbReference>
<protein>
    <submittedName>
        <fullName evidence="9">Protease</fullName>
    </submittedName>
</protein>
<evidence type="ECO:0000256" key="4">
    <source>
        <dbReference type="ARBA" id="ARBA00022801"/>
    </source>
</evidence>
<keyword evidence="5 7" id="KW-1133">Transmembrane helix</keyword>
<dbReference type="PANTHER" id="PTHR43731">
    <property type="entry name" value="RHOMBOID PROTEASE"/>
    <property type="match status" value="1"/>
</dbReference>
<evidence type="ECO:0000259" key="8">
    <source>
        <dbReference type="Pfam" id="PF01694"/>
    </source>
</evidence>
<dbReference type="GO" id="GO:0006508">
    <property type="term" value="P:proteolysis"/>
    <property type="evidence" value="ECO:0007669"/>
    <property type="project" value="UniProtKB-KW"/>
</dbReference>
<keyword evidence="4" id="KW-0378">Hydrolase</keyword>
<gene>
    <name evidence="9" type="ORF">MYP_982</name>
</gene>
<evidence type="ECO:0000256" key="1">
    <source>
        <dbReference type="ARBA" id="ARBA00004141"/>
    </source>
</evidence>
<feature type="transmembrane region" description="Helical" evidence="7">
    <location>
        <begin position="166"/>
        <end position="189"/>
    </location>
</feature>
<dbReference type="OrthoDB" id="9807874at2"/>
<evidence type="ECO:0000256" key="5">
    <source>
        <dbReference type="ARBA" id="ARBA00022989"/>
    </source>
</evidence>
<keyword evidence="3 7" id="KW-0812">Transmembrane</keyword>
<comment type="subcellular location">
    <subcellularLocation>
        <location evidence="1">Membrane</location>
        <topology evidence="1">Multi-pass membrane protein</topology>
    </subcellularLocation>
</comment>
<dbReference type="GO" id="GO:0004252">
    <property type="term" value="F:serine-type endopeptidase activity"/>
    <property type="evidence" value="ECO:0007669"/>
    <property type="project" value="InterPro"/>
</dbReference>
<dbReference type="Pfam" id="PF01694">
    <property type="entry name" value="Rhomboid"/>
    <property type="match status" value="2"/>
</dbReference>
<dbReference type="InterPro" id="IPR035952">
    <property type="entry name" value="Rhomboid-like_sf"/>
</dbReference>
<dbReference type="AlphaFoldDB" id="A0A098LA45"/>
<name>A0A098LA45_9BACT</name>
<feature type="transmembrane region" description="Helical" evidence="7">
    <location>
        <begin position="78"/>
        <end position="99"/>
    </location>
</feature>
<feature type="domain" description="Peptidase S54 rhomboid" evidence="8">
    <location>
        <begin position="163"/>
        <end position="245"/>
    </location>
</feature>
<keyword evidence="6 7" id="KW-0472">Membrane</keyword>
<evidence type="ECO:0000256" key="2">
    <source>
        <dbReference type="ARBA" id="ARBA00009045"/>
    </source>
</evidence>
<evidence type="ECO:0000256" key="7">
    <source>
        <dbReference type="SAM" id="Phobius"/>
    </source>
</evidence>
<comment type="caution">
    <text evidence="9">The sequence shown here is derived from an EMBL/GenBank/DDBJ whole genome shotgun (WGS) entry which is preliminary data.</text>
</comment>
<dbReference type="EMBL" id="BBLT01000002">
    <property type="protein sequence ID" value="GAL83755.1"/>
    <property type="molecule type" value="Genomic_DNA"/>
</dbReference>
<comment type="similarity">
    <text evidence="2">Belongs to the peptidase S54 family.</text>
</comment>
<evidence type="ECO:0000256" key="3">
    <source>
        <dbReference type="ARBA" id="ARBA00022692"/>
    </source>
</evidence>
<evidence type="ECO:0000256" key="6">
    <source>
        <dbReference type="ARBA" id="ARBA00023136"/>
    </source>
</evidence>